<dbReference type="Proteomes" id="UP000596387">
    <property type="component" value="Chromosome"/>
</dbReference>
<feature type="region of interest" description="Disordered" evidence="1">
    <location>
        <begin position="13"/>
        <end position="37"/>
    </location>
</feature>
<protein>
    <recommendedName>
        <fullName evidence="4">DUF4034 domain-containing protein</fullName>
    </recommendedName>
</protein>
<sequence length="414" mass="45462">MRPFSTGFSALRTALNRPGQPGAIARRSTGATGLGPLRPRVEIPVCDPCPETAARDKHLSRGRFLARQDAWDRLAAEFHTAERDRHMTPGLLPVAGLLASGARADVMAVARCAVQRTEPRRARAVLAALDLSMEEQPDCPAIAYVAAMAHVDLARDWRGASPPGGLSPQRRDAYNWHMRRAAGLADRYDPFECESPAWAEVRCALLEADPRPGLRAADDFEDLIDLAPLAVGHYTALGRAMRPKAFGSWEMLERQARRTAERTRDLWGAGGYAWVYIGALEADAEAERRLDAEYFAEGLHDILARQPSQHMANRLAAFAGLTMGGPSRTGSARRRIADSLGWITQDHLRELHPRVWALAPMPGRAHPAETEAEDMVRRGRIRAMSSLAEFYAPALQSGHCLVFGPKGMSLMRGT</sequence>
<evidence type="ECO:0008006" key="4">
    <source>
        <dbReference type="Google" id="ProtNLM"/>
    </source>
</evidence>
<dbReference type="RefSeq" id="WP_023851898.1">
    <property type="nucleotide sequence ID" value="NZ_CP047166.1"/>
</dbReference>
<accession>A0ABX7F9L4</accession>
<keyword evidence="3" id="KW-1185">Reference proteome</keyword>
<evidence type="ECO:0000313" key="2">
    <source>
        <dbReference type="EMBL" id="QRF67093.1"/>
    </source>
</evidence>
<dbReference type="EMBL" id="CP047166">
    <property type="protein sequence ID" value="QRF67093.1"/>
    <property type="molecule type" value="Genomic_DNA"/>
</dbReference>
<proteinExistence type="predicted"/>
<evidence type="ECO:0000256" key="1">
    <source>
        <dbReference type="SAM" id="MobiDB-lite"/>
    </source>
</evidence>
<name>A0ABX7F9L4_9RHOB</name>
<organism evidence="2 3">
    <name type="scientific">Ponticoccus alexandrii</name>
    <dbReference type="NCBI Taxonomy" id="1943633"/>
    <lineage>
        <taxon>Bacteria</taxon>
        <taxon>Pseudomonadati</taxon>
        <taxon>Pseudomonadota</taxon>
        <taxon>Alphaproteobacteria</taxon>
        <taxon>Rhodobacterales</taxon>
        <taxon>Roseobacteraceae</taxon>
        <taxon>Ponticoccus</taxon>
    </lineage>
</organism>
<gene>
    <name evidence="2" type="ORF">GQA70_12705</name>
</gene>
<reference evidence="2 3" key="1">
    <citation type="submission" date="2019-12" db="EMBL/GenBank/DDBJ databases">
        <title>Complete Genome Sequence of a Quorum-Sensing Bacterium,Rhodobacteraceae bacterium C31, Isolated from a marine microalgae symbiotic bacteria.</title>
        <authorList>
            <person name="Zhang Y."/>
        </authorList>
    </citation>
    <scope>NUCLEOTIDE SEQUENCE [LARGE SCALE GENOMIC DNA]</scope>
    <source>
        <strain evidence="2 3">C31</strain>
    </source>
</reference>
<evidence type="ECO:0000313" key="3">
    <source>
        <dbReference type="Proteomes" id="UP000596387"/>
    </source>
</evidence>